<evidence type="ECO:0000313" key="7">
    <source>
        <dbReference type="Proteomes" id="UP000799437"/>
    </source>
</evidence>
<dbReference type="RefSeq" id="XP_033598070.1">
    <property type="nucleotide sequence ID" value="XM_033738989.1"/>
</dbReference>
<dbReference type="GeneID" id="54480043"/>
<comment type="subcellular location">
    <subcellularLocation>
        <location evidence="1">Cytoplasm</location>
    </subcellularLocation>
</comment>
<sequence length="675" mass="77168">MDPKMDSGFLKPGETLDDNYDVSRALLPEEVVGIMDQLLCYEVAWHHGYPLSQTLFTSIYIDRLLWPPSDCLSDAQFYRGIRPMGLHPLLDVLRSYCIALIKCCDLTIEKVTSRDYYEEEDFSTHTYNRSLLHTVPHDKVLELLRSSIEWLSNSRNRRPSEVHRTSRELEEALINRLTFRERMLLAVAPEQEILDLAAVWPAVSAALPPLEATHSLGRPVPDSFSEKIQRRLASTVPPRPTVDFTFAAAYTKLVQLCKDCEDALRVLEITTESPQEHLSFIWMFSSRKPAPLAYARSCLSSVFLARTTEGFEQLIQTDLSEFVFPADPVLDPVNFTLEAAQSSFAPQDKRLAMATIINEFTGRAAPQYFDMWNSLCQNRCRTRRMICNNIPFIDDLQFATEQLDDELHDLTHTMRYPLSTWVYHMKLRMVEWVVQLGFEQEVYLPDELAGMYWWLSQVASLRASVIEQVYNHLSRRHEILSNGGEIEKAETIRTTQAFVKALMYEATGTGALADAMYALYMRLHYLQLVPILSRPYSESSLRYELRMKPFLRLNPPQIPTFEAFEEATRMPSGSQDDVFAKYDVEGSVKEAKEAWAALKRLGARAAKSEVVQAAWEKNLASTIQSCIACGIAASTISNIPKDAGTGRVKEMFQVEIPGEGKRYHDWWVVPKIKRN</sequence>
<name>A0A6A6W0F7_9PEZI</name>
<evidence type="ECO:0000256" key="2">
    <source>
        <dbReference type="ARBA" id="ARBA00006289"/>
    </source>
</evidence>
<keyword evidence="3" id="KW-0963">Cytoplasm</keyword>
<dbReference type="Pfam" id="PF25789">
    <property type="entry name" value="TPR_NAA35"/>
    <property type="match status" value="1"/>
</dbReference>
<dbReference type="InterPro" id="IPR007244">
    <property type="entry name" value="Naa35_N"/>
</dbReference>
<dbReference type="AlphaFoldDB" id="A0A6A6W0F7"/>
<comment type="similarity">
    <text evidence="2">Belongs to the MAK10 family.</text>
</comment>
<dbReference type="PANTHER" id="PTHR21373:SF0">
    <property type="entry name" value="N-ALPHA-ACETYLTRANSFERASE 35, NATC AUXILIARY SUBUNIT"/>
    <property type="match status" value="1"/>
</dbReference>
<dbReference type="Proteomes" id="UP000799437">
    <property type="component" value="Unassembled WGS sequence"/>
</dbReference>
<dbReference type="EMBL" id="ML996577">
    <property type="protein sequence ID" value="KAF2755619.1"/>
    <property type="molecule type" value="Genomic_DNA"/>
</dbReference>
<proteinExistence type="inferred from homology"/>
<accession>A0A6A6W0F7</accession>
<organism evidence="6 7">
    <name type="scientific">Pseudovirgaria hyperparasitica</name>
    <dbReference type="NCBI Taxonomy" id="470096"/>
    <lineage>
        <taxon>Eukaryota</taxon>
        <taxon>Fungi</taxon>
        <taxon>Dikarya</taxon>
        <taxon>Ascomycota</taxon>
        <taxon>Pezizomycotina</taxon>
        <taxon>Dothideomycetes</taxon>
        <taxon>Dothideomycetes incertae sedis</taxon>
        <taxon>Acrospermales</taxon>
        <taxon>Acrospermaceae</taxon>
        <taxon>Pseudovirgaria</taxon>
    </lineage>
</organism>
<dbReference type="InterPro" id="IPR057983">
    <property type="entry name" value="NAA35-like_N"/>
</dbReference>
<gene>
    <name evidence="6" type="ORF">EJ05DRAFT_108735</name>
</gene>
<evidence type="ECO:0000259" key="5">
    <source>
        <dbReference type="Pfam" id="PF25789"/>
    </source>
</evidence>
<dbReference type="Pfam" id="PF04112">
    <property type="entry name" value="Mak10"/>
    <property type="match status" value="1"/>
</dbReference>
<dbReference type="OrthoDB" id="269405at2759"/>
<keyword evidence="7" id="KW-1185">Reference proteome</keyword>
<feature type="domain" description="NAA35-like N-terminal" evidence="4">
    <location>
        <begin position="1"/>
        <end position="141"/>
    </location>
</feature>
<dbReference type="InterPro" id="IPR057982">
    <property type="entry name" value="TPR_NAA35"/>
</dbReference>
<reference evidence="6" key="1">
    <citation type="journal article" date="2020" name="Stud. Mycol.">
        <title>101 Dothideomycetes genomes: a test case for predicting lifestyles and emergence of pathogens.</title>
        <authorList>
            <person name="Haridas S."/>
            <person name="Albert R."/>
            <person name="Binder M."/>
            <person name="Bloem J."/>
            <person name="Labutti K."/>
            <person name="Salamov A."/>
            <person name="Andreopoulos B."/>
            <person name="Baker S."/>
            <person name="Barry K."/>
            <person name="Bills G."/>
            <person name="Bluhm B."/>
            <person name="Cannon C."/>
            <person name="Castanera R."/>
            <person name="Culley D."/>
            <person name="Daum C."/>
            <person name="Ezra D."/>
            <person name="Gonzalez J."/>
            <person name="Henrissat B."/>
            <person name="Kuo A."/>
            <person name="Liang C."/>
            <person name="Lipzen A."/>
            <person name="Lutzoni F."/>
            <person name="Magnuson J."/>
            <person name="Mondo S."/>
            <person name="Nolan M."/>
            <person name="Ohm R."/>
            <person name="Pangilinan J."/>
            <person name="Park H.-J."/>
            <person name="Ramirez L."/>
            <person name="Alfaro M."/>
            <person name="Sun H."/>
            <person name="Tritt A."/>
            <person name="Yoshinaga Y."/>
            <person name="Zwiers L.-H."/>
            <person name="Turgeon B."/>
            <person name="Goodwin S."/>
            <person name="Spatafora J."/>
            <person name="Crous P."/>
            <person name="Grigoriev I."/>
        </authorList>
    </citation>
    <scope>NUCLEOTIDE SEQUENCE</scope>
    <source>
        <strain evidence="6">CBS 121739</strain>
    </source>
</reference>
<evidence type="ECO:0000259" key="4">
    <source>
        <dbReference type="Pfam" id="PF04112"/>
    </source>
</evidence>
<evidence type="ECO:0000256" key="1">
    <source>
        <dbReference type="ARBA" id="ARBA00004496"/>
    </source>
</evidence>
<protein>
    <recommendedName>
        <fullName evidence="8">Mak10-domain-containing protein</fullName>
    </recommendedName>
</protein>
<evidence type="ECO:0000256" key="3">
    <source>
        <dbReference type="ARBA" id="ARBA00022490"/>
    </source>
</evidence>
<dbReference type="PANTHER" id="PTHR21373">
    <property type="entry name" value="GLUCOSE REPRESSIBLE PROTEIN MAK10"/>
    <property type="match status" value="1"/>
</dbReference>
<evidence type="ECO:0008006" key="8">
    <source>
        <dbReference type="Google" id="ProtNLM"/>
    </source>
</evidence>
<feature type="domain" description="NAA35-like TPR repeats" evidence="5">
    <location>
        <begin position="272"/>
        <end position="641"/>
    </location>
</feature>
<dbReference type="GO" id="GO:0031417">
    <property type="term" value="C:NatC complex"/>
    <property type="evidence" value="ECO:0007669"/>
    <property type="project" value="InterPro"/>
</dbReference>
<evidence type="ECO:0000313" key="6">
    <source>
        <dbReference type="EMBL" id="KAF2755619.1"/>
    </source>
</evidence>